<dbReference type="AlphaFoldDB" id="A0A016UQP2"/>
<gene>
    <name evidence="2" type="primary">Acey_s0030.g2236</name>
    <name evidence="2" type="ORF">Y032_0030g2236</name>
</gene>
<keyword evidence="1" id="KW-1133">Transmembrane helix</keyword>
<name>A0A016UQP2_9BILA</name>
<keyword evidence="1" id="KW-0472">Membrane</keyword>
<comment type="caution">
    <text evidence="2">The sequence shown here is derived from an EMBL/GenBank/DDBJ whole genome shotgun (WGS) entry which is preliminary data.</text>
</comment>
<feature type="transmembrane region" description="Helical" evidence="1">
    <location>
        <begin position="14"/>
        <end position="38"/>
    </location>
</feature>
<dbReference type="Pfam" id="PF10318">
    <property type="entry name" value="7TM_GPCR_Srh"/>
    <property type="match status" value="1"/>
</dbReference>
<protein>
    <recommendedName>
        <fullName evidence="4">G protein-coupled receptor</fullName>
    </recommendedName>
</protein>
<keyword evidence="1" id="KW-0812">Transmembrane</keyword>
<evidence type="ECO:0000313" key="3">
    <source>
        <dbReference type="Proteomes" id="UP000024635"/>
    </source>
</evidence>
<evidence type="ECO:0008006" key="4">
    <source>
        <dbReference type="Google" id="ProtNLM"/>
    </source>
</evidence>
<feature type="transmembrane region" description="Helical" evidence="1">
    <location>
        <begin position="136"/>
        <end position="156"/>
    </location>
</feature>
<sequence length="256" mass="29164">MDLFKNFVDNPPTYLFMMHFSCVYSVPLFLTTVFCIISTSGMSRAIKSSLLYHAFVSFASDILISAGSTPVLYTPLLGGYPRGFWRVFNVPTGVQLGVVFISQLYTALSIMMLFYIRYDAVLPDNHHLKPRRTLMVFFFSFNHLLLLILVPLGVYWLIPDQETAKRAILEVCANFLFLCVPGLIFFYSLIISFSNQDIMDATLLFITAHGSAGTAVMLLTSENYRKVLATTIKRICFKKQWTCSIISWIIHQFISH</sequence>
<dbReference type="PANTHER" id="PTHR46891">
    <property type="entry name" value="SERPENTINE RECEPTOR, CLASS H-RELATED"/>
    <property type="match status" value="1"/>
</dbReference>
<dbReference type="OrthoDB" id="5872351at2759"/>
<keyword evidence="3" id="KW-1185">Reference proteome</keyword>
<reference evidence="3" key="1">
    <citation type="journal article" date="2015" name="Nat. Genet.">
        <title>The genome and transcriptome of the zoonotic hookworm Ancylostoma ceylanicum identify infection-specific gene families.</title>
        <authorList>
            <person name="Schwarz E.M."/>
            <person name="Hu Y."/>
            <person name="Antoshechkin I."/>
            <person name="Miller M.M."/>
            <person name="Sternberg P.W."/>
            <person name="Aroian R.V."/>
        </authorList>
    </citation>
    <scope>NUCLEOTIDE SEQUENCE</scope>
    <source>
        <strain evidence="3">HY135</strain>
    </source>
</reference>
<dbReference type="Proteomes" id="UP000024635">
    <property type="component" value="Unassembled WGS sequence"/>
</dbReference>
<feature type="transmembrane region" description="Helical" evidence="1">
    <location>
        <begin position="168"/>
        <end position="190"/>
    </location>
</feature>
<accession>A0A016UQP2</accession>
<proteinExistence type="predicted"/>
<dbReference type="EMBL" id="JARK01001366">
    <property type="protein sequence ID" value="EYC17724.1"/>
    <property type="molecule type" value="Genomic_DNA"/>
</dbReference>
<evidence type="ECO:0000313" key="2">
    <source>
        <dbReference type="EMBL" id="EYC17724.1"/>
    </source>
</evidence>
<evidence type="ECO:0000256" key="1">
    <source>
        <dbReference type="SAM" id="Phobius"/>
    </source>
</evidence>
<feature type="transmembrane region" description="Helical" evidence="1">
    <location>
        <begin position="202"/>
        <end position="220"/>
    </location>
</feature>
<feature type="transmembrane region" description="Helical" evidence="1">
    <location>
        <begin position="93"/>
        <end position="116"/>
    </location>
</feature>
<organism evidence="2 3">
    <name type="scientific">Ancylostoma ceylanicum</name>
    <dbReference type="NCBI Taxonomy" id="53326"/>
    <lineage>
        <taxon>Eukaryota</taxon>
        <taxon>Metazoa</taxon>
        <taxon>Ecdysozoa</taxon>
        <taxon>Nematoda</taxon>
        <taxon>Chromadorea</taxon>
        <taxon>Rhabditida</taxon>
        <taxon>Rhabditina</taxon>
        <taxon>Rhabditomorpha</taxon>
        <taxon>Strongyloidea</taxon>
        <taxon>Ancylostomatidae</taxon>
        <taxon>Ancylostomatinae</taxon>
        <taxon>Ancylostoma</taxon>
    </lineage>
</organism>
<dbReference type="InterPro" id="IPR019422">
    <property type="entry name" value="7TM_GPCR_serpentine_rcpt_Srh"/>
</dbReference>